<dbReference type="RefSeq" id="WP_114694962.1">
    <property type="nucleotide sequence ID" value="NZ_QQOH01000002.1"/>
</dbReference>
<dbReference type="AlphaFoldDB" id="A0A369WL33"/>
<dbReference type="InterPro" id="IPR012094">
    <property type="entry name" value="tRNA_Ile_lys_synt"/>
</dbReference>
<dbReference type="SUPFAM" id="SSF52402">
    <property type="entry name" value="Adenine nucleotide alpha hydrolases-like"/>
    <property type="match status" value="1"/>
</dbReference>
<dbReference type="EMBL" id="QQOH01000002">
    <property type="protein sequence ID" value="RDE22337.1"/>
    <property type="molecule type" value="Genomic_DNA"/>
</dbReference>
<dbReference type="SUPFAM" id="SSF56037">
    <property type="entry name" value="PheT/TilS domain"/>
    <property type="match status" value="1"/>
</dbReference>
<dbReference type="SMART" id="SM00977">
    <property type="entry name" value="TilS_C"/>
    <property type="match status" value="1"/>
</dbReference>
<dbReference type="NCBIfam" id="TIGR02432">
    <property type="entry name" value="lysidine_TilS_N"/>
    <property type="match status" value="1"/>
</dbReference>
<feature type="domain" description="Lysidine-tRNA(Ile) synthetase C-terminal" evidence="9">
    <location>
        <begin position="368"/>
        <end position="441"/>
    </location>
</feature>
<evidence type="ECO:0000313" key="10">
    <source>
        <dbReference type="EMBL" id="RDE22337.1"/>
    </source>
</evidence>
<comment type="caution">
    <text evidence="10">The sequence shown here is derived from an EMBL/GenBank/DDBJ whole genome shotgun (WGS) entry which is preliminary data.</text>
</comment>
<evidence type="ECO:0000256" key="5">
    <source>
        <dbReference type="ARBA" id="ARBA00022741"/>
    </source>
</evidence>
<dbReference type="CDD" id="cd01992">
    <property type="entry name" value="TilS_N"/>
    <property type="match status" value="1"/>
</dbReference>
<comment type="domain">
    <text evidence="8">The N-terminal region contains the highly conserved SGGXDS motif, predicted to be a P-loop motif involved in ATP binding.</text>
</comment>
<dbReference type="NCBIfam" id="TIGR02433">
    <property type="entry name" value="lysidine_TilS_C"/>
    <property type="match status" value="1"/>
</dbReference>
<keyword evidence="4 8" id="KW-0819">tRNA processing</keyword>
<dbReference type="InterPro" id="IPR015262">
    <property type="entry name" value="tRNA_Ile_lys_synt_subst-bd"/>
</dbReference>
<dbReference type="PANTHER" id="PTHR43033">
    <property type="entry name" value="TRNA(ILE)-LYSIDINE SYNTHASE-RELATED"/>
    <property type="match status" value="1"/>
</dbReference>
<dbReference type="InterPro" id="IPR012796">
    <property type="entry name" value="Lysidine-tRNA-synth_C"/>
</dbReference>
<evidence type="ECO:0000259" key="9">
    <source>
        <dbReference type="SMART" id="SM00977"/>
    </source>
</evidence>
<evidence type="ECO:0000256" key="1">
    <source>
        <dbReference type="ARBA" id="ARBA00004496"/>
    </source>
</evidence>
<comment type="similarity">
    <text evidence="8">Belongs to the tRNA(Ile)-lysidine synthase family.</text>
</comment>
<reference evidence="10 11" key="1">
    <citation type="submission" date="2018-07" db="EMBL/GenBank/DDBJ databases">
        <title>Motiliproteus coralliicola sp. nov., a bacterium isolated from Coral.</title>
        <authorList>
            <person name="Wang G."/>
        </authorList>
    </citation>
    <scope>NUCLEOTIDE SEQUENCE [LARGE SCALE GENOMIC DNA]</scope>
    <source>
        <strain evidence="10 11">C34</strain>
    </source>
</reference>
<dbReference type="OrthoDB" id="9807403at2"/>
<evidence type="ECO:0000256" key="8">
    <source>
        <dbReference type="HAMAP-Rule" id="MF_01161"/>
    </source>
</evidence>
<sequence length="452" mass="50528">MRLSPETLLQSLQAETELHSELPVWIAYSGGMDSHVLLQLAVEAGLSRSVRLGAVHVHHGLQPEADGWAEHCESVCASLGVDFRRYDAGLAAGAGLENRAREARYRIFTELMADGGLLLQAHHADDQAETLLFRLLRAGGVRGLAGIPASRALGQGMLLRPLLGLTREQLRQYALDLGLSWIEDPSNQDLVHNRNYLRARVLPALQQRWPDLANAFGKSASHCRDALLLSQDLARIDLEACRLSGGGLAIDQLKGLAEHRRWNLLRHWLHQQELNPNEQQLHQLWRDLVCAREDAQPRFEFARVSIRRYRKGLYLIETQRDLGQEATDWSQPVTLNSGHVTELLLPFGQLKLEPVVGLGLRIPDQAHVTIRPRQGGERIRLAGRDGSRSLKKLLQQAAVPPWLREKMPLVYVDEELAAVADLWISADFEAGASQPGWRLKWDSTTGLEKGPI</sequence>
<dbReference type="GO" id="GO:0006400">
    <property type="term" value="P:tRNA modification"/>
    <property type="evidence" value="ECO:0007669"/>
    <property type="project" value="UniProtKB-UniRule"/>
</dbReference>
<dbReference type="Pfam" id="PF11734">
    <property type="entry name" value="TilS_C"/>
    <property type="match status" value="1"/>
</dbReference>
<comment type="catalytic activity">
    <reaction evidence="7 8">
        <text>cytidine(34) in tRNA(Ile2) + L-lysine + ATP = lysidine(34) in tRNA(Ile2) + AMP + diphosphate + H(+)</text>
        <dbReference type="Rhea" id="RHEA:43744"/>
        <dbReference type="Rhea" id="RHEA-COMP:10625"/>
        <dbReference type="Rhea" id="RHEA-COMP:10670"/>
        <dbReference type="ChEBI" id="CHEBI:15378"/>
        <dbReference type="ChEBI" id="CHEBI:30616"/>
        <dbReference type="ChEBI" id="CHEBI:32551"/>
        <dbReference type="ChEBI" id="CHEBI:33019"/>
        <dbReference type="ChEBI" id="CHEBI:82748"/>
        <dbReference type="ChEBI" id="CHEBI:83665"/>
        <dbReference type="ChEBI" id="CHEBI:456215"/>
        <dbReference type="EC" id="6.3.4.19"/>
    </reaction>
</comment>
<gene>
    <name evidence="8 10" type="primary">tilS</name>
    <name evidence="10" type="ORF">DV711_06925</name>
</gene>
<evidence type="ECO:0000256" key="3">
    <source>
        <dbReference type="ARBA" id="ARBA00022598"/>
    </source>
</evidence>
<evidence type="ECO:0000256" key="4">
    <source>
        <dbReference type="ARBA" id="ARBA00022694"/>
    </source>
</evidence>
<dbReference type="Pfam" id="PF09179">
    <property type="entry name" value="TilS"/>
    <property type="match status" value="1"/>
</dbReference>
<keyword evidence="3 8" id="KW-0436">Ligase</keyword>
<dbReference type="InterPro" id="IPR014729">
    <property type="entry name" value="Rossmann-like_a/b/a_fold"/>
</dbReference>
<dbReference type="SUPFAM" id="SSF82829">
    <property type="entry name" value="MesJ substrate recognition domain-like"/>
    <property type="match status" value="1"/>
</dbReference>
<dbReference type="Gene3D" id="3.40.50.620">
    <property type="entry name" value="HUPs"/>
    <property type="match status" value="1"/>
</dbReference>
<protein>
    <recommendedName>
        <fullName evidence="8">tRNA(Ile)-lysidine synthase</fullName>
        <ecNumber evidence="8">6.3.4.19</ecNumber>
    </recommendedName>
    <alternativeName>
        <fullName evidence="8">tRNA(Ile)-2-lysyl-cytidine synthase</fullName>
    </alternativeName>
    <alternativeName>
        <fullName evidence="8">tRNA(Ile)-lysidine synthetase</fullName>
    </alternativeName>
</protein>
<dbReference type="InterPro" id="IPR012795">
    <property type="entry name" value="tRNA_Ile_lys_synt_N"/>
</dbReference>
<accession>A0A369WL33</accession>
<keyword evidence="11" id="KW-1185">Reference proteome</keyword>
<dbReference type="GO" id="GO:0005524">
    <property type="term" value="F:ATP binding"/>
    <property type="evidence" value="ECO:0007669"/>
    <property type="project" value="UniProtKB-UniRule"/>
</dbReference>
<dbReference type="HAMAP" id="MF_01161">
    <property type="entry name" value="tRNA_Ile_lys_synt"/>
    <property type="match status" value="1"/>
</dbReference>
<dbReference type="InterPro" id="IPR011063">
    <property type="entry name" value="TilS/TtcA_N"/>
</dbReference>
<dbReference type="GO" id="GO:0005737">
    <property type="term" value="C:cytoplasm"/>
    <property type="evidence" value="ECO:0007669"/>
    <property type="project" value="UniProtKB-SubCell"/>
</dbReference>
<evidence type="ECO:0000256" key="2">
    <source>
        <dbReference type="ARBA" id="ARBA00022490"/>
    </source>
</evidence>
<dbReference type="Pfam" id="PF01171">
    <property type="entry name" value="ATP_bind_3"/>
    <property type="match status" value="1"/>
</dbReference>
<evidence type="ECO:0000256" key="6">
    <source>
        <dbReference type="ARBA" id="ARBA00022840"/>
    </source>
</evidence>
<evidence type="ECO:0000313" key="11">
    <source>
        <dbReference type="Proteomes" id="UP000253769"/>
    </source>
</evidence>
<dbReference type="Gene3D" id="1.20.59.20">
    <property type="match status" value="1"/>
</dbReference>
<dbReference type="Proteomes" id="UP000253769">
    <property type="component" value="Unassembled WGS sequence"/>
</dbReference>
<keyword evidence="6 8" id="KW-0067">ATP-binding</keyword>
<dbReference type="GO" id="GO:0032267">
    <property type="term" value="F:tRNA(Ile)-lysidine synthase activity"/>
    <property type="evidence" value="ECO:0007669"/>
    <property type="project" value="UniProtKB-EC"/>
</dbReference>
<dbReference type="PANTHER" id="PTHR43033:SF1">
    <property type="entry name" value="TRNA(ILE)-LYSIDINE SYNTHASE-RELATED"/>
    <property type="match status" value="1"/>
</dbReference>
<comment type="subcellular location">
    <subcellularLocation>
        <location evidence="1 8">Cytoplasm</location>
    </subcellularLocation>
</comment>
<keyword evidence="2 8" id="KW-0963">Cytoplasm</keyword>
<organism evidence="10 11">
    <name type="scientific">Motiliproteus coralliicola</name>
    <dbReference type="NCBI Taxonomy" id="2283196"/>
    <lineage>
        <taxon>Bacteria</taxon>
        <taxon>Pseudomonadati</taxon>
        <taxon>Pseudomonadota</taxon>
        <taxon>Gammaproteobacteria</taxon>
        <taxon>Oceanospirillales</taxon>
        <taxon>Oceanospirillaceae</taxon>
        <taxon>Motiliproteus</taxon>
    </lineage>
</organism>
<comment type="function">
    <text evidence="8">Ligates lysine onto the cytidine present at position 34 of the AUA codon-specific tRNA(Ile) that contains the anticodon CAU, in an ATP-dependent manner. Cytidine is converted to lysidine, thus changing the amino acid specificity of the tRNA from methionine to isoleucine.</text>
</comment>
<dbReference type="EC" id="6.3.4.19" evidence="8"/>
<keyword evidence="5 8" id="KW-0547">Nucleotide-binding</keyword>
<proteinExistence type="inferred from homology"/>
<name>A0A369WL33_9GAMM</name>
<evidence type="ECO:0000256" key="7">
    <source>
        <dbReference type="ARBA" id="ARBA00048539"/>
    </source>
</evidence>
<feature type="binding site" evidence="8">
    <location>
        <begin position="29"/>
        <end position="34"/>
    </location>
    <ligand>
        <name>ATP</name>
        <dbReference type="ChEBI" id="CHEBI:30616"/>
    </ligand>
</feature>